<reference evidence="4" key="2">
    <citation type="journal article" date="2023" name="Int. J. Mol. Sci.">
        <title>De Novo Assembly and Annotation of 11 Diverse Shrub Willow (Salix) Genomes Reveals Novel Gene Organization in Sex-Linked Regions.</title>
        <authorList>
            <person name="Hyden B."/>
            <person name="Feng K."/>
            <person name="Yates T.B."/>
            <person name="Jawdy S."/>
            <person name="Cereghino C."/>
            <person name="Smart L.B."/>
            <person name="Muchero W."/>
        </authorList>
    </citation>
    <scope>NUCLEOTIDE SEQUENCE</scope>
    <source>
        <tissue evidence="4">Shoot tip</tissue>
    </source>
</reference>
<reference evidence="4" key="1">
    <citation type="submission" date="2022-10" db="EMBL/GenBank/DDBJ databases">
        <authorList>
            <person name="Hyden B.L."/>
            <person name="Feng K."/>
            <person name="Yates T."/>
            <person name="Jawdy S."/>
            <person name="Smart L.B."/>
            <person name="Muchero W."/>
        </authorList>
    </citation>
    <scope>NUCLEOTIDE SEQUENCE</scope>
    <source>
        <tissue evidence="4">Shoot tip</tissue>
    </source>
</reference>
<accession>A0ABQ8ZVJ3</accession>
<feature type="region of interest" description="Disordered" evidence="2">
    <location>
        <begin position="27"/>
        <end position="46"/>
    </location>
</feature>
<feature type="compositionally biased region" description="Pro residues" evidence="2">
    <location>
        <begin position="190"/>
        <end position="201"/>
    </location>
</feature>
<evidence type="ECO:0000313" key="4">
    <source>
        <dbReference type="EMBL" id="KAJ6312189.1"/>
    </source>
</evidence>
<dbReference type="EMBL" id="JAPFFI010000024">
    <property type="protein sequence ID" value="KAJ6312189.1"/>
    <property type="molecule type" value="Genomic_DNA"/>
</dbReference>
<feature type="domain" description="Remorin C-terminal" evidence="3">
    <location>
        <begin position="211"/>
        <end position="337"/>
    </location>
</feature>
<evidence type="ECO:0000313" key="5">
    <source>
        <dbReference type="Proteomes" id="UP001141253"/>
    </source>
</evidence>
<sequence>MSRNLRFQNSPFLETMEHLLNQARRVRFSGQEKPEEPRSARERSSLKTVSFKDAAQNKGPQNWFRRQFSGQMNQDYDANRTGQATAVAAAAYAITSLNASSIPEQKKMSKGPETSLTQTDSKRDGLTDLISESGSTSKRFSGKGSIRSLRRQDSEVPETATKEKTTSEVAAADLMTDVLPVKPKVTVPKPELPPTSNPATPPTRRAKGDGTDADAWERDELSKIQRRYEKMKGTILSWENKKKEKAKKRIRKTEVYFIDIFVIQLNFFSGADNCLLDLQSDLEKIRSTALKQFHDDMVDIGQIAGGARAKAEERQRNEEFKAKEKADTIRKTGKLPRTCFCF</sequence>
<evidence type="ECO:0000259" key="3">
    <source>
        <dbReference type="Pfam" id="PF03763"/>
    </source>
</evidence>
<gene>
    <name evidence="4" type="ORF">OIU77_013855</name>
</gene>
<dbReference type="PANTHER" id="PTHR31471:SF51">
    <property type="entry name" value="REMORIN FAMILY PROTEIN"/>
    <property type="match status" value="1"/>
</dbReference>
<feature type="region of interest" description="Disordered" evidence="2">
    <location>
        <begin position="184"/>
        <end position="212"/>
    </location>
</feature>
<feature type="compositionally biased region" description="Basic and acidic residues" evidence="2">
    <location>
        <begin position="30"/>
        <end position="45"/>
    </location>
</feature>
<evidence type="ECO:0000256" key="1">
    <source>
        <dbReference type="ARBA" id="ARBA00005711"/>
    </source>
</evidence>
<comment type="similarity">
    <text evidence="1">Belongs to the remorin family.</text>
</comment>
<feature type="region of interest" description="Disordered" evidence="2">
    <location>
        <begin position="103"/>
        <end position="166"/>
    </location>
</feature>
<proteinExistence type="inferred from homology"/>
<organism evidence="4 5">
    <name type="scientific">Salix suchowensis</name>
    <dbReference type="NCBI Taxonomy" id="1278906"/>
    <lineage>
        <taxon>Eukaryota</taxon>
        <taxon>Viridiplantae</taxon>
        <taxon>Streptophyta</taxon>
        <taxon>Embryophyta</taxon>
        <taxon>Tracheophyta</taxon>
        <taxon>Spermatophyta</taxon>
        <taxon>Magnoliopsida</taxon>
        <taxon>eudicotyledons</taxon>
        <taxon>Gunneridae</taxon>
        <taxon>Pentapetalae</taxon>
        <taxon>rosids</taxon>
        <taxon>fabids</taxon>
        <taxon>Malpighiales</taxon>
        <taxon>Salicaceae</taxon>
        <taxon>Saliceae</taxon>
        <taxon>Salix</taxon>
    </lineage>
</organism>
<dbReference type="PANTHER" id="PTHR31471">
    <property type="entry name" value="OS02G0116800 PROTEIN"/>
    <property type="match status" value="1"/>
</dbReference>
<evidence type="ECO:0000256" key="2">
    <source>
        <dbReference type="SAM" id="MobiDB-lite"/>
    </source>
</evidence>
<dbReference type="Pfam" id="PF03763">
    <property type="entry name" value="Remorin_C"/>
    <property type="match status" value="1"/>
</dbReference>
<protein>
    <recommendedName>
        <fullName evidence="3">Remorin C-terminal domain-containing protein</fullName>
    </recommendedName>
</protein>
<keyword evidence="5" id="KW-1185">Reference proteome</keyword>
<name>A0ABQ8ZVJ3_9ROSI</name>
<feature type="compositionally biased region" description="Polar residues" evidence="2">
    <location>
        <begin position="130"/>
        <end position="139"/>
    </location>
</feature>
<comment type="caution">
    <text evidence="4">The sequence shown here is derived from an EMBL/GenBank/DDBJ whole genome shotgun (WGS) entry which is preliminary data.</text>
</comment>
<dbReference type="Proteomes" id="UP001141253">
    <property type="component" value="Chromosome 10"/>
</dbReference>
<feature type="compositionally biased region" description="Basic and acidic residues" evidence="2">
    <location>
        <begin position="150"/>
        <end position="166"/>
    </location>
</feature>
<dbReference type="InterPro" id="IPR005516">
    <property type="entry name" value="Remorin_C"/>
</dbReference>